<evidence type="ECO:0000313" key="1">
    <source>
        <dbReference type="EMBL" id="SEO65240.1"/>
    </source>
</evidence>
<keyword evidence="2" id="KW-1185">Reference proteome</keyword>
<gene>
    <name evidence="1" type="ORF">SAMN04488134_11074</name>
</gene>
<dbReference type="Gene3D" id="3.30.300.20">
    <property type="match status" value="1"/>
</dbReference>
<organism evidence="1 2">
    <name type="scientific">Amphibacillus marinus</name>
    <dbReference type="NCBI Taxonomy" id="872970"/>
    <lineage>
        <taxon>Bacteria</taxon>
        <taxon>Bacillati</taxon>
        <taxon>Bacillota</taxon>
        <taxon>Bacilli</taxon>
        <taxon>Bacillales</taxon>
        <taxon>Bacillaceae</taxon>
        <taxon>Amphibacillus</taxon>
    </lineage>
</organism>
<reference evidence="1 2" key="1">
    <citation type="submission" date="2016-10" db="EMBL/GenBank/DDBJ databases">
        <authorList>
            <person name="de Groot N.N."/>
        </authorList>
    </citation>
    <scope>NUCLEOTIDE SEQUENCE [LARGE SCALE GENOMIC DNA]</scope>
    <source>
        <strain evidence="1 2">CGMCC 1.10434</strain>
    </source>
</reference>
<dbReference type="AlphaFoldDB" id="A0A1H8RFR4"/>
<sequence>MLFKFKEEGIRVELAYGILDVSEDLYHGYKPEHLLVSAIAGSSAQEFTDLLELHHTHVDDFFIRSEVTKDKKDENRIKRIKLHFVVKGRNLNIDKLYRILENARAKCAIIRSVEGSIDIVETLEIVSLN</sequence>
<protein>
    <submittedName>
        <fullName evidence="1">Uncharacterized OsmC-related protein</fullName>
    </submittedName>
</protein>
<proteinExistence type="predicted"/>
<name>A0A1H8RFR4_9BACI</name>
<dbReference type="InterPro" id="IPR036102">
    <property type="entry name" value="OsmC/Ohrsf"/>
</dbReference>
<dbReference type="EMBL" id="FODJ01000010">
    <property type="protein sequence ID" value="SEO65240.1"/>
    <property type="molecule type" value="Genomic_DNA"/>
</dbReference>
<dbReference type="PANTHER" id="PTHR34352:SF1">
    <property type="entry name" value="PROTEIN YHFA"/>
    <property type="match status" value="1"/>
</dbReference>
<evidence type="ECO:0000313" key="2">
    <source>
        <dbReference type="Proteomes" id="UP000199300"/>
    </source>
</evidence>
<dbReference type="Pfam" id="PF02566">
    <property type="entry name" value="OsmC"/>
    <property type="match status" value="1"/>
</dbReference>
<dbReference type="InterPro" id="IPR015946">
    <property type="entry name" value="KH_dom-like_a/b"/>
</dbReference>
<dbReference type="Proteomes" id="UP000199300">
    <property type="component" value="Unassembled WGS sequence"/>
</dbReference>
<dbReference type="SUPFAM" id="SSF82784">
    <property type="entry name" value="OsmC-like"/>
    <property type="match status" value="1"/>
</dbReference>
<dbReference type="PANTHER" id="PTHR34352">
    <property type="entry name" value="PROTEIN YHFA"/>
    <property type="match status" value="1"/>
</dbReference>
<dbReference type="STRING" id="872970.SAMN04488134_11074"/>
<dbReference type="RefSeq" id="WP_177178301.1">
    <property type="nucleotide sequence ID" value="NZ_FODJ01000010.1"/>
</dbReference>
<accession>A0A1H8RFR4</accession>
<dbReference type="InterPro" id="IPR003718">
    <property type="entry name" value="OsmC/Ohr_fam"/>
</dbReference>